<name>A0A5J5EQX9_9PEZI</name>
<dbReference type="EMBL" id="VXIS01000162">
    <property type="protein sequence ID" value="KAA8899748.1"/>
    <property type="molecule type" value="Genomic_DNA"/>
</dbReference>
<dbReference type="Proteomes" id="UP000326924">
    <property type="component" value="Unassembled WGS sequence"/>
</dbReference>
<dbReference type="InterPro" id="IPR014729">
    <property type="entry name" value="Rossmann-like_a/b/a_fold"/>
</dbReference>
<proteinExistence type="predicted"/>
<evidence type="ECO:0000256" key="1">
    <source>
        <dbReference type="SAM" id="MobiDB-lite"/>
    </source>
</evidence>
<comment type="caution">
    <text evidence="2">The sequence shown here is derived from an EMBL/GenBank/DDBJ whole genome shotgun (WGS) entry which is preliminary data.</text>
</comment>
<dbReference type="InParanoid" id="A0A5J5EQX9"/>
<accession>A0A5J5EQX9</accession>
<evidence type="ECO:0000313" key="2">
    <source>
        <dbReference type="EMBL" id="KAA8899748.1"/>
    </source>
</evidence>
<sequence length="449" mass="48310">MFGHHDHDHNTPIRYFKLRNQGAAVIHFMIKDSAGGRMVWDGGPTLAVGSEDVIDLSETPGIESGKKYRFGAYVAAGRNATDDHAHPVDFDSDIVGVWTWSGTTIAGTKVKFDGYEKFGKNPLVEMEEEMKEVEILAKDAGRRLMGVLVDYDVKTTTPMRNTVTKLRLPTVAHCSKRASFAAAQKFLTAVYALIYDLAAADNYEDVDVRIVFLSKEDAVFGPVMSVEQLADLQEWDQLLCPLSDVGYLLRGQFLSSTSSPGEVEGEHTVVAVGGTFDHLHLGHKLLLTCTAYMASTVMASTRLIVGLSGPAMLKDKKHAEYIESWETRASRTLEFLRSILDVTPCDCHSPLATEAVDGAPKTLTVFVSELSDPLGPTITEENVTALLVTKETESGGIAVNNKPGGGGGMGSTGRGAVDLLMGGGEKLSSTQLRRRAGEGKIAGEAKAAA</sequence>
<evidence type="ECO:0008006" key="4">
    <source>
        <dbReference type="Google" id="ProtNLM"/>
    </source>
</evidence>
<organism evidence="2 3">
    <name type="scientific">Sphaerosporella brunnea</name>
    <dbReference type="NCBI Taxonomy" id="1250544"/>
    <lineage>
        <taxon>Eukaryota</taxon>
        <taxon>Fungi</taxon>
        <taxon>Dikarya</taxon>
        <taxon>Ascomycota</taxon>
        <taxon>Pezizomycotina</taxon>
        <taxon>Pezizomycetes</taxon>
        <taxon>Pezizales</taxon>
        <taxon>Pyronemataceae</taxon>
        <taxon>Sphaerosporella</taxon>
    </lineage>
</organism>
<dbReference type="PANTHER" id="PTHR10695">
    <property type="entry name" value="DEPHOSPHO-COA KINASE-RELATED"/>
    <property type="match status" value="1"/>
</dbReference>
<dbReference type="SUPFAM" id="SSF52374">
    <property type="entry name" value="Nucleotidylyl transferase"/>
    <property type="match status" value="1"/>
</dbReference>
<dbReference type="Gene3D" id="3.40.50.620">
    <property type="entry name" value="HUPs"/>
    <property type="match status" value="1"/>
</dbReference>
<dbReference type="PANTHER" id="PTHR10695:SF46">
    <property type="entry name" value="BIFUNCTIONAL COENZYME A SYNTHASE-RELATED"/>
    <property type="match status" value="1"/>
</dbReference>
<reference evidence="2 3" key="1">
    <citation type="submission" date="2019-09" db="EMBL/GenBank/DDBJ databases">
        <title>Draft genome of the ectomycorrhizal ascomycete Sphaerosporella brunnea.</title>
        <authorList>
            <consortium name="DOE Joint Genome Institute"/>
            <person name="Benucci G.M."/>
            <person name="Marozzi G."/>
            <person name="Antonielli L."/>
            <person name="Sanchez S."/>
            <person name="Marco P."/>
            <person name="Wang X."/>
            <person name="Falini L.B."/>
            <person name="Barry K."/>
            <person name="Haridas S."/>
            <person name="Lipzen A."/>
            <person name="Labutti K."/>
            <person name="Grigoriev I.V."/>
            <person name="Murat C."/>
            <person name="Martin F."/>
            <person name="Albertini E."/>
            <person name="Donnini D."/>
            <person name="Bonito G."/>
        </authorList>
    </citation>
    <scope>NUCLEOTIDE SEQUENCE [LARGE SCALE GENOMIC DNA]</scope>
    <source>
        <strain evidence="2 3">Sb_GMNB300</strain>
    </source>
</reference>
<gene>
    <name evidence="2" type="ORF">FN846DRAFT_909478</name>
</gene>
<dbReference type="GO" id="GO:0015937">
    <property type="term" value="P:coenzyme A biosynthetic process"/>
    <property type="evidence" value="ECO:0007669"/>
    <property type="project" value="TreeGrafter"/>
</dbReference>
<evidence type="ECO:0000313" key="3">
    <source>
        <dbReference type="Proteomes" id="UP000326924"/>
    </source>
</evidence>
<keyword evidence="3" id="KW-1185">Reference proteome</keyword>
<dbReference type="AlphaFoldDB" id="A0A5J5EQX9"/>
<dbReference type="GO" id="GO:0004140">
    <property type="term" value="F:dephospho-CoA kinase activity"/>
    <property type="evidence" value="ECO:0007669"/>
    <property type="project" value="TreeGrafter"/>
</dbReference>
<dbReference type="OrthoDB" id="5370732at2759"/>
<feature type="region of interest" description="Disordered" evidence="1">
    <location>
        <begin position="427"/>
        <end position="449"/>
    </location>
</feature>
<protein>
    <recommendedName>
        <fullName evidence="4">Cytidyltransferase-like domain-containing protein</fullName>
    </recommendedName>
</protein>